<accession>A0A1H6WYP9</accession>
<evidence type="ECO:0000313" key="1">
    <source>
        <dbReference type="EMBL" id="SEJ19457.1"/>
    </source>
</evidence>
<gene>
    <name evidence="1" type="ORF">SAMN05192553_102855</name>
</gene>
<sequence>MPVSRSDKAKILQAYFENTISKDEMEFLLANGKYIGPAEWVYSNEDEKNMQEQKRELISRVFGQSFPGIEWVKT</sequence>
<proteinExistence type="predicted"/>
<reference evidence="2" key="1">
    <citation type="submission" date="2016-10" db="EMBL/GenBank/DDBJ databases">
        <authorList>
            <person name="Varghese N."/>
            <person name="Submissions S."/>
        </authorList>
    </citation>
    <scope>NUCLEOTIDE SEQUENCE [LARGE SCALE GENOMIC DNA]</scope>
    <source>
        <strain evidence="2">IBRC-M 10761</strain>
    </source>
</reference>
<dbReference type="AlphaFoldDB" id="A0A1H6WYP9"/>
<dbReference type="Proteomes" id="UP000199403">
    <property type="component" value="Unassembled WGS sequence"/>
</dbReference>
<keyword evidence="2" id="KW-1185">Reference proteome</keyword>
<name>A0A1H6WYP9_9BACT</name>
<dbReference type="EMBL" id="FNZH01000002">
    <property type="protein sequence ID" value="SEJ19457.1"/>
    <property type="molecule type" value="Genomic_DNA"/>
</dbReference>
<organism evidence="1 2">
    <name type="scientific">Cyclobacterium xiamenense</name>
    <dbReference type="NCBI Taxonomy" id="1297121"/>
    <lineage>
        <taxon>Bacteria</taxon>
        <taxon>Pseudomonadati</taxon>
        <taxon>Bacteroidota</taxon>
        <taxon>Cytophagia</taxon>
        <taxon>Cytophagales</taxon>
        <taxon>Cyclobacteriaceae</taxon>
        <taxon>Cyclobacterium</taxon>
    </lineage>
</organism>
<evidence type="ECO:0000313" key="2">
    <source>
        <dbReference type="Proteomes" id="UP000199403"/>
    </source>
</evidence>
<protein>
    <submittedName>
        <fullName evidence="1">Uncharacterized protein</fullName>
    </submittedName>
</protein>